<gene>
    <name evidence="1" type="ORF">FNV43_RR17361</name>
</gene>
<dbReference type="PANTHER" id="PTHR34061">
    <property type="entry name" value="PROTEIN, PUTATIVE-RELATED"/>
    <property type="match status" value="1"/>
</dbReference>
<comment type="caution">
    <text evidence="1">The sequence shown here is derived from an EMBL/GenBank/DDBJ whole genome shotgun (WGS) entry which is preliminary data.</text>
</comment>
<proteinExistence type="predicted"/>
<evidence type="ECO:0000313" key="2">
    <source>
        <dbReference type="Proteomes" id="UP000796880"/>
    </source>
</evidence>
<reference evidence="1" key="1">
    <citation type="submission" date="2020-03" db="EMBL/GenBank/DDBJ databases">
        <title>A high-quality chromosome-level genome assembly of a woody plant with both climbing and erect habits, Rhamnella rubrinervis.</title>
        <authorList>
            <person name="Lu Z."/>
            <person name="Yang Y."/>
            <person name="Zhu X."/>
            <person name="Sun Y."/>
        </authorList>
    </citation>
    <scope>NUCLEOTIDE SEQUENCE</scope>
    <source>
        <strain evidence="1">BYM</strain>
        <tissue evidence="1">Leaf</tissue>
    </source>
</reference>
<dbReference type="OrthoDB" id="1194195at2759"/>
<dbReference type="AlphaFoldDB" id="A0A8K0DYN1"/>
<keyword evidence="2" id="KW-1185">Reference proteome</keyword>
<protein>
    <submittedName>
        <fullName evidence="1">Uncharacterized protein</fullName>
    </submittedName>
</protein>
<dbReference type="Proteomes" id="UP000796880">
    <property type="component" value="Unassembled WGS sequence"/>
</dbReference>
<sequence length="123" mass="13742">MAKYSLLHSEPGDTIITTRWFTNLWYCKGSPGESETQVGTSSTTTCSAPATAGCKILNRFVGWIFHNVAAAFFASLKRFSCINIDTKDDLDDNNYLLSQKERGCTFGGQYWDANDLHEEDLDV</sequence>
<dbReference type="PANTHER" id="PTHR34061:SF17">
    <property type="entry name" value="EXPRESSED PROTEIN"/>
    <property type="match status" value="1"/>
</dbReference>
<organism evidence="1 2">
    <name type="scientific">Rhamnella rubrinervis</name>
    <dbReference type="NCBI Taxonomy" id="2594499"/>
    <lineage>
        <taxon>Eukaryota</taxon>
        <taxon>Viridiplantae</taxon>
        <taxon>Streptophyta</taxon>
        <taxon>Embryophyta</taxon>
        <taxon>Tracheophyta</taxon>
        <taxon>Spermatophyta</taxon>
        <taxon>Magnoliopsida</taxon>
        <taxon>eudicotyledons</taxon>
        <taxon>Gunneridae</taxon>
        <taxon>Pentapetalae</taxon>
        <taxon>rosids</taxon>
        <taxon>fabids</taxon>
        <taxon>Rosales</taxon>
        <taxon>Rhamnaceae</taxon>
        <taxon>rhamnoid group</taxon>
        <taxon>Rhamneae</taxon>
        <taxon>Rhamnella</taxon>
    </lineage>
</organism>
<accession>A0A8K0DYN1</accession>
<name>A0A8K0DYN1_9ROSA</name>
<evidence type="ECO:0000313" key="1">
    <source>
        <dbReference type="EMBL" id="KAF3439086.1"/>
    </source>
</evidence>
<dbReference type="EMBL" id="VOIH02000008">
    <property type="protein sequence ID" value="KAF3439086.1"/>
    <property type="molecule type" value="Genomic_DNA"/>
</dbReference>